<dbReference type="SUPFAM" id="SSF53448">
    <property type="entry name" value="Nucleotide-diphospho-sugar transferases"/>
    <property type="match status" value="1"/>
</dbReference>
<dbReference type="InterPro" id="IPR001173">
    <property type="entry name" value="Glyco_trans_2-like"/>
</dbReference>
<dbReference type="AlphaFoldDB" id="A0A7V0T5P0"/>
<feature type="region of interest" description="Disordered" evidence="1">
    <location>
        <begin position="98"/>
        <end position="128"/>
    </location>
</feature>
<protein>
    <submittedName>
        <fullName evidence="3">Glycosyltransferase</fullName>
    </submittedName>
</protein>
<comment type="caution">
    <text evidence="3">The sequence shown here is derived from an EMBL/GenBank/DDBJ whole genome shotgun (WGS) entry which is preliminary data.</text>
</comment>
<proteinExistence type="predicted"/>
<dbReference type="Pfam" id="PF00535">
    <property type="entry name" value="Glycos_transf_2"/>
    <property type="match status" value="1"/>
</dbReference>
<organism evidence="3">
    <name type="scientific">candidate division WOR-3 bacterium</name>
    <dbReference type="NCBI Taxonomy" id="2052148"/>
    <lineage>
        <taxon>Bacteria</taxon>
        <taxon>Bacteria division WOR-3</taxon>
    </lineage>
</organism>
<evidence type="ECO:0000313" key="3">
    <source>
        <dbReference type="EMBL" id="HDQ99647.1"/>
    </source>
</evidence>
<dbReference type="Gene3D" id="3.90.550.10">
    <property type="entry name" value="Spore Coat Polysaccharide Biosynthesis Protein SpsA, Chain A"/>
    <property type="match status" value="1"/>
</dbReference>
<feature type="non-terminal residue" evidence="3">
    <location>
        <position position="310"/>
    </location>
</feature>
<gene>
    <name evidence="3" type="ORF">ENN51_05105</name>
</gene>
<reference evidence="3" key="1">
    <citation type="journal article" date="2020" name="mSystems">
        <title>Genome- and Community-Level Interaction Insights into Carbon Utilization and Element Cycling Functions of Hydrothermarchaeota in Hydrothermal Sediment.</title>
        <authorList>
            <person name="Zhou Z."/>
            <person name="Liu Y."/>
            <person name="Xu W."/>
            <person name="Pan J."/>
            <person name="Luo Z.H."/>
            <person name="Li M."/>
        </authorList>
    </citation>
    <scope>NUCLEOTIDE SEQUENCE [LARGE SCALE GENOMIC DNA]</scope>
    <source>
        <strain evidence="3">SpSt-1182</strain>
    </source>
</reference>
<feature type="domain" description="Glycosyltransferase 2-like" evidence="2">
    <location>
        <begin position="158"/>
        <end position="285"/>
    </location>
</feature>
<dbReference type="InterPro" id="IPR029044">
    <property type="entry name" value="Nucleotide-diphossugar_trans"/>
</dbReference>
<dbReference type="Proteomes" id="UP000885672">
    <property type="component" value="Unassembled WGS sequence"/>
</dbReference>
<evidence type="ECO:0000256" key="1">
    <source>
        <dbReference type="SAM" id="MobiDB-lite"/>
    </source>
</evidence>
<accession>A0A7V0T5P0</accession>
<evidence type="ECO:0000259" key="2">
    <source>
        <dbReference type="Pfam" id="PF00535"/>
    </source>
</evidence>
<dbReference type="PANTHER" id="PTHR43179">
    <property type="entry name" value="RHAMNOSYLTRANSFERASE WBBL"/>
    <property type="match status" value="1"/>
</dbReference>
<dbReference type="PANTHER" id="PTHR43179:SF7">
    <property type="entry name" value="RHAMNOSYLTRANSFERASE WBBL"/>
    <property type="match status" value="1"/>
</dbReference>
<name>A0A7V0T5P0_UNCW3</name>
<dbReference type="EMBL" id="DSBX01000198">
    <property type="protein sequence ID" value="HDQ99647.1"/>
    <property type="molecule type" value="Genomic_DNA"/>
</dbReference>
<sequence>MLLALSDDFPDQRHRRADRAVKLGADVVAVLHEPAHRFLLGHDLVGHAGVLAGPHPFAETVRVRRLEQLTDSGFDNFHLSSLKADVCVVSGPVRASGRYRDAPVPSEDVRERTGEVKPGGRSGRCNATGVVTPRLDTGRAQPILAVVQSRSAENARLTVIFVSHNSARDLARALASLAQSDPRIPTRILVVENGRAADATRKVSARFGATVVVPGRNLGYGAAANRAASGIRTEYLAVANPDLIFAPDALAKLVEFMDRCPDAGVVAPQFFYPDGTPQPSARRRPGFRYILAGRRSPLPRPGRAARAFQY</sequence>